<feature type="compositionally biased region" description="Low complexity" evidence="1">
    <location>
        <begin position="137"/>
        <end position="146"/>
    </location>
</feature>
<reference evidence="2" key="1">
    <citation type="submission" date="2024-06" db="EMBL/GenBank/DDBJ databases">
        <authorList>
            <consortium name="consrtm"/>
            <person name="Uemura M."/>
            <person name="Terahara T."/>
        </authorList>
    </citation>
    <scope>NUCLEOTIDE SEQUENCE</scope>
    <source>
        <strain evidence="2">KM77-8</strain>
    </source>
</reference>
<protein>
    <submittedName>
        <fullName evidence="2">Uncharacterized protein</fullName>
    </submittedName>
</protein>
<name>A0AAT9HSK5_9ACTN</name>
<evidence type="ECO:0000256" key="1">
    <source>
        <dbReference type="SAM" id="MobiDB-lite"/>
    </source>
</evidence>
<evidence type="ECO:0000313" key="2">
    <source>
        <dbReference type="EMBL" id="BFO20624.1"/>
    </source>
</evidence>
<feature type="compositionally biased region" description="Pro residues" evidence="1">
    <location>
        <begin position="125"/>
        <end position="136"/>
    </location>
</feature>
<feature type="compositionally biased region" description="Basic and acidic residues" evidence="1">
    <location>
        <begin position="64"/>
        <end position="74"/>
    </location>
</feature>
<feature type="compositionally biased region" description="Low complexity" evidence="1">
    <location>
        <begin position="54"/>
        <end position="63"/>
    </location>
</feature>
<dbReference type="EMBL" id="AP035768">
    <property type="protein sequence ID" value="BFO20624.1"/>
    <property type="molecule type" value="Genomic_DNA"/>
</dbReference>
<proteinExistence type="predicted"/>
<accession>A0AAT9HSK5</accession>
<dbReference type="AlphaFoldDB" id="A0AAT9HSK5"/>
<sequence length="146" mass="16337">MHQQRHPGHPRRLLEAEHLLQLHGEHRPLRVGVVDPDSGPTGHRDPLGGEFVEPRGLPGGPRQQPRERLPRVDPRQVGPPPGPAQLRLQPLVHARAQCLVGDIGPRRTEPAVQKRQPLPQYGGPGRPPQQPEPLLPQPVQQRRPYE</sequence>
<feature type="region of interest" description="Disordered" evidence="1">
    <location>
        <begin position="25"/>
        <end position="146"/>
    </location>
</feature>
<reference evidence="2" key="2">
    <citation type="submission" date="2024-07" db="EMBL/GenBank/DDBJ databases">
        <title>Streptomyces haneummycinica sp. nov., a new antibiotic-producing actinobacterium isolated from marine sediment.</title>
        <authorList>
            <person name="Uemura M."/>
            <person name="Hamada M."/>
            <person name="Hirano S."/>
            <person name="Kobayashi K."/>
            <person name="Ohshiro T."/>
            <person name="Kobayashi T."/>
            <person name="Terahara T."/>
        </authorList>
    </citation>
    <scope>NUCLEOTIDE SEQUENCE</scope>
    <source>
        <strain evidence="2">KM77-8</strain>
    </source>
</reference>
<organism evidence="2">
    <name type="scientific">Streptomyces haneummycinicus</name>
    <dbReference type="NCBI Taxonomy" id="3074435"/>
    <lineage>
        <taxon>Bacteria</taxon>
        <taxon>Bacillati</taxon>
        <taxon>Actinomycetota</taxon>
        <taxon>Actinomycetes</taxon>
        <taxon>Kitasatosporales</taxon>
        <taxon>Streptomycetaceae</taxon>
        <taxon>Streptomyces</taxon>
    </lineage>
</organism>
<gene>
    <name evidence="2" type="ORF">SHKM778_70120</name>
</gene>